<evidence type="ECO:0000256" key="10">
    <source>
        <dbReference type="HAMAP-Rule" id="MF_00454"/>
    </source>
</evidence>
<accession>A0A1B9NAG4</accession>
<dbReference type="GO" id="GO:0140114">
    <property type="term" value="P:cellular detoxification of fluoride"/>
    <property type="evidence" value="ECO:0007669"/>
    <property type="project" value="UniProtKB-UniRule"/>
</dbReference>
<comment type="caution">
    <text evidence="11">The sequence shown here is derived from an EMBL/GenBank/DDBJ whole genome shotgun (WGS) entry which is preliminary data.</text>
</comment>
<comment type="subcellular location">
    <subcellularLocation>
        <location evidence="1 10">Cell membrane</location>
        <topology evidence="1 10">Multi-pass membrane protein</topology>
    </subcellularLocation>
</comment>
<dbReference type="STRING" id="904291.A7J15_07830"/>
<dbReference type="GO" id="GO:0062054">
    <property type="term" value="F:fluoride channel activity"/>
    <property type="evidence" value="ECO:0007669"/>
    <property type="project" value="UniProtKB-UniRule"/>
</dbReference>
<dbReference type="InterPro" id="IPR003691">
    <property type="entry name" value="FluC"/>
</dbReference>
<organism evidence="11 12">
    <name type="scientific">Microbacterium sediminis</name>
    <dbReference type="NCBI Taxonomy" id="904291"/>
    <lineage>
        <taxon>Bacteria</taxon>
        <taxon>Bacillati</taxon>
        <taxon>Actinomycetota</taxon>
        <taxon>Actinomycetes</taxon>
        <taxon>Micrococcales</taxon>
        <taxon>Microbacteriaceae</taxon>
        <taxon>Microbacterium</taxon>
    </lineage>
</organism>
<feature type="transmembrane region" description="Helical" evidence="10">
    <location>
        <begin position="101"/>
        <end position="121"/>
    </location>
</feature>
<feature type="binding site" evidence="10">
    <location>
        <position position="75"/>
    </location>
    <ligand>
        <name>Na(+)</name>
        <dbReference type="ChEBI" id="CHEBI:29101"/>
        <note>structural</note>
    </ligand>
</feature>
<comment type="activity regulation">
    <text evidence="10">Na(+) is not transported, but it plays an essential structural role and its presence is essential for fluoride channel function.</text>
</comment>
<evidence type="ECO:0000256" key="5">
    <source>
        <dbReference type="ARBA" id="ARBA00023136"/>
    </source>
</evidence>
<evidence type="ECO:0000256" key="2">
    <source>
        <dbReference type="ARBA" id="ARBA00022475"/>
    </source>
</evidence>
<keyword evidence="10" id="KW-0915">Sodium</keyword>
<name>A0A1B9NAG4_9MICO</name>
<keyword evidence="10" id="KW-0406">Ion transport</keyword>
<evidence type="ECO:0000313" key="12">
    <source>
        <dbReference type="Proteomes" id="UP000093355"/>
    </source>
</evidence>
<comment type="catalytic activity">
    <reaction evidence="8">
        <text>fluoride(in) = fluoride(out)</text>
        <dbReference type="Rhea" id="RHEA:76159"/>
        <dbReference type="ChEBI" id="CHEBI:17051"/>
    </reaction>
    <physiologicalReaction direction="left-to-right" evidence="8">
        <dbReference type="Rhea" id="RHEA:76160"/>
    </physiologicalReaction>
</comment>
<proteinExistence type="inferred from homology"/>
<evidence type="ECO:0000256" key="1">
    <source>
        <dbReference type="ARBA" id="ARBA00004651"/>
    </source>
</evidence>
<feature type="transmembrane region" description="Helical" evidence="10">
    <location>
        <begin position="35"/>
        <end position="57"/>
    </location>
</feature>
<dbReference type="Proteomes" id="UP000093355">
    <property type="component" value="Unassembled WGS sequence"/>
</dbReference>
<protein>
    <recommendedName>
        <fullName evidence="10">Fluoride-specific ion channel FluC</fullName>
    </recommendedName>
</protein>
<dbReference type="PANTHER" id="PTHR28259">
    <property type="entry name" value="FLUORIDE EXPORT PROTEIN 1-RELATED"/>
    <property type="match status" value="1"/>
</dbReference>
<keyword evidence="10" id="KW-0813">Transport</keyword>
<evidence type="ECO:0000256" key="8">
    <source>
        <dbReference type="ARBA" id="ARBA00035585"/>
    </source>
</evidence>
<evidence type="ECO:0000256" key="7">
    <source>
        <dbReference type="ARBA" id="ARBA00035120"/>
    </source>
</evidence>
<comment type="function">
    <text evidence="9 10">Fluoride-specific ion channel. Important for reducing fluoride concentration in the cell, thus reducing its toxicity.</text>
</comment>
<keyword evidence="10" id="KW-0479">Metal-binding</keyword>
<dbReference type="PANTHER" id="PTHR28259:SF1">
    <property type="entry name" value="FLUORIDE EXPORT PROTEIN 1-RELATED"/>
    <property type="match status" value="1"/>
</dbReference>
<feature type="transmembrane region" description="Helical" evidence="10">
    <location>
        <begin position="6"/>
        <end position="23"/>
    </location>
</feature>
<reference evidence="11 12" key="1">
    <citation type="submission" date="2016-05" db="EMBL/GenBank/DDBJ databases">
        <authorList>
            <person name="Lavstsen T."/>
            <person name="Jespersen J.S."/>
        </authorList>
    </citation>
    <scope>NUCLEOTIDE SEQUENCE [LARGE SCALE GENOMIC DNA]</scope>
    <source>
        <strain evidence="11 12">YLB-01</strain>
    </source>
</reference>
<keyword evidence="6 10" id="KW-0407">Ion channel</keyword>
<evidence type="ECO:0000313" key="11">
    <source>
        <dbReference type="EMBL" id="OCG73573.1"/>
    </source>
</evidence>
<keyword evidence="12" id="KW-1185">Reference proteome</keyword>
<dbReference type="GO" id="GO:0005886">
    <property type="term" value="C:plasma membrane"/>
    <property type="evidence" value="ECO:0007669"/>
    <property type="project" value="UniProtKB-SubCell"/>
</dbReference>
<gene>
    <name evidence="10" type="primary">fluC</name>
    <name evidence="10" type="synonym">crcB</name>
    <name evidence="11" type="ORF">A7J15_07830</name>
</gene>
<dbReference type="HAMAP" id="MF_00454">
    <property type="entry name" value="FluC"/>
    <property type="match status" value="1"/>
</dbReference>
<dbReference type="OrthoDB" id="5148600at2"/>
<keyword evidence="3 10" id="KW-0812">Transmembrane</keyword>
<keyword evidence="2 10" id="KW-1003">Cell membrane</keyword>
<evidence type="ECO:0000256" key="9">
    <source>
        <dbReference type="ARBA" id="ARBA00049940"/>
    </source>
</evidence>
<dbReference type="GO" id="GO:0046872">
    <property type="term" value="F:metal ion binding"/>
    <property type="evidence" value="ECO:0007669"/>
    <property type="project" value="UniProtKB-KW"/>
</dbReference>
<evidence type="ECO:0000256" key="6">
    <source>
        <dbReference type="ARBA" id="ARBA00023303"/>
    </source>
</evidence>
<feature type="transmembrane region" description="Helical" evidence="10">
    <location>
        <begin position="69"/>
        <end position="89"/>
    </location>
</feature>
<keyword evidence="5 10" id="KW-0472">Membrane</keyword>
<sequence>MSVLELILVAAAGGVGAGLRWLVDATLRRDRGFPWPILLVNVTGCFVMAVLATTFAGHGSVPLTVATTGLLGGYTTFSTVSVDVVELWLARRYVAAVGNGVGTLLACALAAALGMLAARAFGA</sequence>
<dbReference type="RefSeq" id="WP_067026660.1">
    <property type="nucleotide sequence ID" value="NZ_CP038256.1"/>
</dbReference>
<feature type="binding site" evidence="10">
    <location>
        <position position="72"/>
    </location>
    <ligand>
        <name>Na(+)</name>
        <dbReference type="ChEBI" id="CHEBI:29101"/>
        <note>structural</note>
    </ligand>
</feature>
<comment type="similarity">
    <text evidence="7 10">Belongs to the fluoride channel Fluc/FEX (TC 1.A.43) family.</text>
</comment>
<keyword evidence="4 10" id="KW-1133">Transmembrane helix</keyword>
<dbReference type="AlphaFoldDB" id="A0A1B9NAG4"/>
<evidence type="ECO:0000256" key="4">
    <source>
        <dbReference type="ARBA" id="ARBA00022989"/>
    </source>
</evidence>
<dbReference type="EMBL" id="LXMD01000024">
    <property type="protein sequence ID" value="OCG73573.1"/>
    <property type="molecule type" value="Genomic_DNA"/>
</dbReference>
<evidence type="ECO:0000256" key="3">
    <source>
        <dbReference type="ARBA" id="ARBA00022692"/>
    </source>
</evidence>
<dbReference type="Pfam" id="PF02537">
    <property type="entry name" value="CRCB"/>
    <property type="match status" value="1"/>
</dbReference>